<name>A0A1D8N8F3_YARLL</name>
<evidence type="ECO:0000256" key="2">
    <source>
        <dbReference type="SAM" id="Phobius"/>
    </source>
</evidence>
<evidence type="ECO:0000313" key="3">
    <source>
        <dbReference type="EMBL" id="AOW01914.1"/>
    </source>
</evidence>
<sequence length="188" mass="21447">MSSILSNGILSHSRNIDLRVQILFRAASVADIQLCTVHTYLSCIPTHTRRPTSQLFHLNPRSIHRNTSPRRTNSVCLIITVHPACANGVHESTVCNKKVFIFFLIYYVLLHLFLCSIRSSNCLFIFHFVNIVRTVYQAHLNFLLANLTMYFLLKQSTQKLLLPSKPPNSDNHFDTPKYQHTRAGVASP</sequence>
<proteinExistence type="predicted"/>
<feature type="transmembrane region" description="Helical" evidence="2">
    <location>
        <begin position="135"/>
        <end position="153"/>
    </location>
</feature>
<reference evidence="3 4" key="1">
    <citation type="journal article" date="2016" name="PLoS ONE">
        <title>Sequence Assembly of Yarrowia lipolytica Strain W29/CLIB89 Shows Transposable Element Diversity.</title>
        <authorList>
            <person name="Magnan C."/>
            <person name="Yu J."/>
            <person name="Chang I."/>
            <person name="Jahn E."/>
            <person name="Kanomata Y."/>
            <person name="Wu J."/>
            <person name="Zeller M."/>
            <person name="Oakes M."/>
            <person name="Baldi P."/>
            <person name="Sandmeyer S."/>
        </authorList>
    </citation>
    <scope>NUCLEOTIDE SEQUENCE [LARGE SCALE GENOMIC DNA]</scope>
    <source>
        <strain evidence="4">CLIB89(W29)</strain>
    </source>
</reference>
<dbReference type="Proteomes" id="UP000182444">
    <property type="component" value="Chromosome 1B"/>
</dbReference>
<gene>
    <name evidence="3" type="ORF">YALI1_B24714g</name>
</gene>
<evidence type="ECO:0000313" key="4">
    <source>
        <dbReference type="Proteomes" id="UP000182444"/>
    </source>
</evidence>
<keyword evidence="2" id="KW-0812">Transmembrane</keyword>
<evidence type="ECO:0000256" key="1">
    <source>
        <dbReference type="SAM" id="MobiDB-lite"/>
    </source>
</evidence>
<dbReference type="AlphaFoldDB" id="A0A1D8N8F3"/>
<protein>
    <submittedName>
        <fullName evidence="3">Uncharacterized protein</fullName>
    </submittedName>
</protein>
<organism evidence="3 4">
    <name type="scientific">Yarrowia lipolytica</name>
    <name type="common">Candida lipolytica</name>
    <dbReference type="NCBI Taxonomy" id="4952"/>
    <lineage>
        <taxon>Eukaryota</taxon>
        <taxon>Fungi</taxon>
        <taxon>Dikarya</taxon>
        <taxon>Ascomycota</taxon>
        <taxon>Saccharomycotina</taxon>
        <taxon>Dipodascomycetes</taxon>
        <taxon>Dipodascales</taxon>
        <taxon>Dipodascales incertae sedis</taxon>
        <taxon>Yarrowia</taxon>
    </lineage>
</organism>
<dbReference type="RefSeq" id="XP_068138222.1">
    <property type="nucleotide sequence ID" value="XM_068282121.1"/>
</dbReference>
<accession>A0A1D8N8F3</accession>
<keyword evidence="2" id="KW-0472">Membrane</keyword>
<keyword evidence="2" id="KW-1133">Transmembrane helix</keyword>
<feature type="transmembrane region" description="Helical" evidence="2">
    <location>
        <begin position="99"/>
        <end position="129"/>
    </location>
</feature>
<dbReference type="VEuPathDB" id="FungiDB:YALI1_B24714g"/>
<feature type="region of interest" description="Disordered" evidence="1">
    <location>
        <begin position="164"/>
        <end position="188"/>
    </location>
</feature>
<dbReference type="EMBL" id="CP017554">
    <property type="protein sequence ID" value="AOW01914.1"/>
    <property type="molecule type" value="Genomic_DNA"/>
</dbReference>
<dbReference type="GeneID" id="94582764"/>